<accession>A0A443QPG0</accession>
<keyword evidence="10" id="KW-0210">Decarboxylase</keyword>
<dbReference type="InterPro" id="IPR001754">
    <property type="entry name" value="OMPdeCOase_dom"/>
</dbReference>
<dbReference type="InterPro" id="IPR000836">
    <property type="entry name" value="PRTase_dom"/>
</dbReference>
<reference evidence="17 18" key="1">
    <citation type="journal article" date="2018" name="Gigascience">
        <title>Genomes of trombidid mites reveal novel predicted allergens and laterally-transferred genes associated with secondary metabolism.</title>
        <authorList>
            <person name="Dong X."/>
            <person name="Chaisiri K."/>
            <person name="Xia D."/>
            <person name="Armstrong S.D."/>
            <person name="Fang Y."/>
            <person name="Donnelly M.J."/>
            <person name="Kadowaki T."/>
            <person name="McGarry J.W."/>
            <person name="Darby A.C."/>
            <person name="Makepeace B.L."/>
        </authorList>
    </citation>
    <scope>NUCLEOTIDE SEQUENCE [LARGE SCALE GENOMIC DNA]</scope>
    <source>
        <strain evidence="17">UoL-WK</strain>
    </source>
</reference>
<dbReference type="NCBIfam" id="TIGR00336">
    <property type="entry name" value="pyrE"/>
    <property type="match status" value="1"/>
</dbReference>
<dbReference type="SMART" id="SM00934">
    <property type="entry name" value="OMPdecase"/>
    <property type="match status" value="1"/>
</dbReference>
<dbReference type="CDD" id="cd06223">
    <property type="entry name" value="PRTases_typeI"/>
    <property type="match status" value="1"/>
</dbReference>
<dbReference type="FunFam" id="3.40.50.2020:FF:000025">
    <property type="entry name" value="Uridine monophosphate synthetase"/>
    <property type="match status" value="1"/>
</dbReference>
<comment type="pathway">
    <text evidence="2">Pyrimidine metabolism; UMP biosynthesis via de novo pathway; UMP from orotate: step 1/2.</text>
</comment>
<dbReference type="Pfam" id="PF00215">
    <property type="entry name" value="OMPdecase"/>
    <property type="match status" value="1"/>
</dbReference>
<comment type="caution">
    <text evidence="17">The sequence shown here is derived from an EMBL/GenBank/DDBJ whole genome shotgun (WGS) entry which is preliminary data.</text>
</comment>
<keyword evidence="11" id="KW-0665">Pyrimidine biosynthesis</keyword>
<feature type="binding site" evidence="15">
    <location>
        <position position="453"/>
    </location>
    <ligand>
        <name>substrate</name>
    </ligand>
</feature>
<dbReference type="InterPro" id="IPR023031">
    <property type="entry name" value="OPRT"/>
</dbReference>
<evidence type="ECO:0000256" key="10">
    <source>
        <dbReference type="ARBA" id="ARBA00022793"/>
    </source>
</evidence>
<dbReference type="GO" id="GO:0044205">
    <property type="term" value="P:'de novo' UMP biosynthetic process"/>
    <property type="evidence" value="ECO:0007669"/>
    <property type="project" value="UniProtKB-UniPathway"/>
</dbReference>
<evidence type="ECO:0000256" key="4">
    <source>
        <dbReference type="ARBA" id="ARBA00009769"/>
    </source>
</evidence>
<comment type="similarity">
    <text evidence="4">In the C-terminal section; belongs to the OMP decarboxylase family.</text>
</comment>
<organism evidence="17 18">
    <name type="scientific">Dinothrombium tinctorium</name>
    <dbReference type="NCBI Taxonomy" id="1965070"/>
    <lineage>
        <taxon>Eukaryota</taxon>
        <taxon>Metazoa</taxon>
        <taxon>Ecdysozoa</taxon>
        <taxon>Arthropoda</taxon>
        <taxon>Chelicerata</taxon>
        <taxon>Arachnida</taxon>
        <taxon>Acari</taxon>
        <taxon>Acariformes</taxon>
        <taxon>Trombidiformes</taxon>
        <taxon>Prostigmata</taxon>
        <taxon>Anystina</taxon>
        <taxon>Parasitengona</taxon>
        <taxon>Trombidioidea</taxon>
        <taxon>Trombidiidae</taxon>
        <taxon>Dinothrombium</taxon>
    </lineage>
</organism>
<evidence type="ECO:0000256" key="12">
    <source>
        <dbReference type="ARBA" id="ARBA00023239"/>
    </source>
</evidence>
<evidence type="ECO:0000259" key="16">
    <source>
        <dbReference type="SMART" id="SM00934"/>
    </source>
</evidence>
<dbReference type="PANTHER" id="PTHR19278">
    <property type="entry name" value="OROTATE PHOSPHORIBOSYLTRANSFERASE"/>
    <property type="match status" value="1"/>
</dbReference>
<evidence type="ECO:0000256" key="13">
    <source>
        <dbReference type="ARBA" id="ARBA00023268"/>
    </source>
</evidence>
<dbReference type="NCBIfam" id="TIGR01740">
    <property type="entry name" value="pyrF"/>
    <property type="match status" value="1"/>
</dbReference>
<dbReference type="STRING" id="1965070.A0A443QPG0"/>
<evidence type="ECO:0000256" key="1">
    <source>
        <dbReference type="ARBA" id="ARBA00004861"/>
    </source>
</evidence>
<dbReference type="PANTHER" id="PTHR19278:SF9">
    <property type="entry name" value="URIDINE 5'-MONOPHOSPHATE SYNTHASE"/>
    <property type="match status" value="1"/>
</dbReference>
<name>A0A443QPG0_9ACAR</name>
<evidence type="ECO:0000256" key="3">
    <source>
        <dbReference type="ARBA" id="ARBA00006221"/>
    </source>
</evidence>
<feature type="active site" description="For OMPdecase activity" evidence="14">
    <location>
        <position position="313"/>
    </location>
</feature>
<dbReference type="HAMAP" id="MF_01208">
    <property type="entry name" value="PyrE"/>
    <property type="match status" value="1"/>
</dbReference>
<evidence type="ECO:0000256" key="2">
    <source>
        <dbReference type="ARBA" id="ARBA00004889"/>
    </source>
</evidence>
<evidence type="ECO:0000256" key="9">
    <source>
        <dbReference type="ARBA" id="ARBA00022679"/>
    </source>
</evidence>
<dbReference type="Proteomes" id="UP000285301">
    <property type="component" value="Unassembled WGS sequence"/>
</dbReference>
<comment type="similarity">
    <text evidence="3">In the N-terminal section; belongs to the purine/pyrimidine phosphoribosyltransferase family.</text>
</comment>
<dbReference type="InterPro" id="IPR013785">
    <property type="entry name" value="Aldolase_TIM"/>
</dbReference>
<proteinExistence type="inferred from homology"/>
<evidence type="ECO:0000256" key="5">
    <source>
        <dbReference type="ARBA" id="ARBA00011971"/>
    </source>
</evidence>
<evidence type="ECO:0000313" key="18">
    <source>
        <dbReference type="Proteomes" id="UP000285301"/>
    </source>
</evidence>
<keyword evidence="13" id="KW-0511">Multifunctional enzyme</keyword>
<dbReference type="EMBL" id="NCKU01005179">
    <property type="protein sequence ID" value="RWS04924.1"/>
    <property type="molecule type" value="Genomic_DNA"/>
</dbReference>
<evidence type="ECO:0000256" key="11">
    <source>
        <dbReference type="ARBA" id="ARBA00022975"/>
    </source>
</evidence>
<evidence type="ECO:0000256" key="6">
    <source>
        <dbReference type="ARBA" id="ARBA00012321"/>
    </source>
</evidence>
<dbReference type="EC" id="2.4.2.10" evidence="5"/>
<evidence type="ECO:0000256" key="8">
    <source>
        <dbReference type="ARBA" id="ARBA00022676"/>
    </source>
</evidence>
<gene>
    <name evidence="17" type="ORF">B4U79_00352</name>
</gene>
<keyword evidence="9" id="KW-0808">Transferase</keyword>
<feature type="domain" description="Orotidine 5'-phosphate decarboxylase" evidence="16">
    <location>
        <begin position="253"/>
        <end position="468"/>
    </location>
</feature>
<dbReference type="FunFam" id="3.20.20.70:FF:000114">
    <property type="entry name" value="Decarboxylase,orotidine phosphate"/>
    <property type="match status" value="1"/>
</dbReference>
<keyword evidence="12" id="KW-0456">Lyase</keyword>
<feature type="active site" description="For OMPdecase activity" evidence="14">
    <location>
        <position position="315"/>
    </location>
</feature>
<dbReference type="GO" id="GO:0004588">
    <property type="term" value="F:orotate phosphoribosyltransferase activity"/>
    <property type="evidence" value="ECO:0007669"/>
    <property type="project" value="UniProtKB-EC"/>
</dbReference>
<dbReference type="OrthoDB" id="10263753at2759"/>
<dbReference type="AlphaFoldDB" id="A0A443QPG0"/>
<evidence type="ECO:0000256" key="14">
    <source>
        <dbReference type="PIRSR" id="PIRSR614732-1"/>
    </source>
</evidence>
<feature type="active site" description="For OMPdecase activity" evidence="14">
    <location>
        <position position="318"/>
    </location>
</feature>
<dbReference type="Gene3D" id="3.20.20.70">
    <property type="entry name" value="Aldolase class I"/>
    <property type="match status" value="1"/>
</dbReference>
<dbReference type="InterPro" id="IPR011060">
    <property type="entry name" value="RibuloseP-bd_barrel"/>
</dbReference>
<dbReference type="EC" id="4.1.1.23" evidence="6"/>
<dbReference type="GO" id="GO:0006207">
    <property type="term" value="P:'de novo' pyrimidine nucleobase biosynthetic process"/>
    <property type="evidence" value="ECO:0007669"/>
    <property type="project" value="InterPro"/>
</dbReference>
<feature type="binding site" evidence="15">
    <location>
        <position position="452"/>
    </location>
    <ligand>
        <name>substrate</name>
    </ligand>
</feature>
<dbReference type="InterPro" id="IPR029057">
    <property type="entry name" value="PRTase-like"/>
</dbReference>
<dbReference type="InterPro" id="IPR004467">
    <property type="entry name" value="Or_phspho_trans_dom"/>
</dbReference>
<dbReference type="UniPathway" id="UPA00070">
    <property type="reaction ID" value="UER00119"/>
</dbReference>
<dbReference type="Gene3D" id="3.40.50.2020">
    <property type="match status" value="1"/>
</dbReference>
<dbReference type="GO" id="GO:0004590">
    <property type="term" value="F:orotidine-5'-phosphate decarboxylase activity"/>
    <property type="evidence" value="ECO:0007669"/>
    <property type="project" value="UniProtKB-EC"/>
</dbReference>
<sequence>MATNSTYLNLEQICVELSQINGLKFGEFVLKSGITSPIYIDLRVLVSHPFILKSVAEQMWHQIANISFDVLCGVPYTALPIATCLSVNHDFPMVMKRQEPKYHGTKQTVEGNFKKGQTALVVEDVITSGSSILETVITLRSSGLKVNDAVVFFNREQGGIDNLAQCGIKVHYICTITKLVEIVLKNEKLTKEMALNINKWVQKQNTPINESILHEYKIMNGSFDLLSYSERAQSCQQLCTKRLLNLMDAKRTNLCVAVAYTSSKQIFELSNAIGPYVAVIKIHVDIIEDFDYELFVKPLRELSLKYNFLIFEDRKFGDIDNAVKKQYSGGIYKISEWADIVSVHSVVGPTIVESLKSVHTAPYEKGCLLIAEMNCEGSLLKKSNIDASFKIGKLHNDFVIGFISQSQITTEPHKLHFTPGVKIGASGDSLWQRFVTPEDAILKRGADVIIVGRGITEAKDKISAAKEYQRRGFSAYESKISSASV</sequence>
<dbReference type="SUPFAM" id="SSF53271">
    <property type="entry name" value="PRTase-like"/>
    <property type="match status" value="1"/>
</dbReference>
<comment type="pathway">
    <text evidence="1">Pyrimidine metabolism; UMP biosynthesis via de novo pathway; UMP from orotate: step 2/2.</text>
</comment>
<keyword evidence="18" id="KW-1185">Reference proteome</keyword>
<feature type="binding site" evidence="15">
    <location>
        <position position="281"/>
    </location>
    <ligand>
        <name>substrate</name>
    </ligand>
</feature>
<evidence type="ECO:0000256" key="7">
    <source>
        <dbReference type="ARBA" id="ARBA00015047"/>
    </source>
</evidence>
<protein>
    <recommendedName>
        <fullName evidence="7">Uridine 5'-monophosphate synthase</fullName>
        <ecNumber evidence="5">2.4.2.10</ecNumber>
        <ecNumber evidence="6">4.1.1.23</ecNumber>
    </recommendedName>
</protein>
<evidence type="ECO:0000313" key="17">
    <source>
        <dbReference type="EMBL" id="RWS04924.1"/>
    </source>
</evidence>
<dbReference type="Pfam" id="PF00156">
    <property type="entry name" value="Pribosyltran"/>
    <property type="match status" value="1"/>
</dbReference>
<dbReference type="CDD" id="cd04725">
    <property type="entry name" value="OMP_decarboxylase_like"/>
    <property type="match status" value="1"/>
</dbReference>
<dbReference type="InterPro" id="IPR014732">
    <property type="entry name" value="OMPdecase"/>
</dbReference>
<keyword evidence="8" id="KW-0328">Glycosyltransferase</keyword>
<feature type="binding site" evidence="15">
    <location>
        <position position="432"/>
    </location>
    <ligand>
        <name>substrate</name>
    </ligand>
</feature>
<evidence type="ECO:0000256" key="15">
    <source>
        <dbReference type="PIRSR" id="PIRSR614732-2"/>
    </source>
</evidence>
<dbReference type="SUPFAM" id="SSF51366">
    <property type="entry name" value="Ribulose-phoshate binding barrel"/>
    <property type="match status" value="1"/>
</dbReference>